<dbReference type="PANTHER" id="PTHR33747:SF1">
    <property type="entry name" value="ADENYLATE CYCLASE-ASSOCIATED CAP C-TERMINAL DOMAIN-CONTAINING PROTEIN"/>
    <property type="match status" value="1"/>
</dbReference>
<proteinExistence type="predicted"/>
<accession>A0A975HIU3</accession>
<protein>
    <submittedName>
        <fullName evidence="2">SEC-C domain-containing protein</fullName>
    </submittedName>
</protein>
<evidence type="ECO:0000313" key="3">
    <source>
        <dbReference type="Proteomes" id="UP000682739"/>
    </source>
</evidence>
<dbReference type="NCBIfam" id="TIGR04102">
    <property type="entry name" value="SWIM_PBPRA1643"/>
    <property type="match status" value="1"/>
</dbReference>
<dbReference type="InterPro" id="IPR004027">
    <property type="entry name" value="SEC_C_motif"/>
</dbReference>
<name>A0A975HIU3_9GAMM</name>
<dbReference type="EMBL" id="CP072110">
    <property type="protein sequence ID" value="QTH64528.1"/>
    <property type="molecule type" value="Genomic_DNA"/>
</dbReference>
<feature type="compositionally biased region" description="Basic and acidic residues" evidence="1">
    <location>
        <begin position="1"/>
        <end position="15"/>
    </location>
</feature>
<sequence length="112" mass="12610">MSDKFFFKGRQDARQSHIKSFQPKVTKKAGSKKYPLQLTVTSEQRKLEIEALLNEHQLFADITIDSSDNAQESIEQLTTILNKATTVKVDKTPSRNEPCVCGSGKKYKKCCG</sequence>
<dbReference type="PANTHER" id="PTHR33747">
    <property type="entry name" value="UPF0225 PROTEIN SCO1677"/>
    <property type="match status" value="1"/>
</dbReference>
<evidence type="ECO:0000256" key="1">
    <source>
        <dbReference type="SAM" id="MobiDB-lite"/>
    </source>
</evidence>
<dbReference type="Pfam" id="PF02810">
    <property type="entry name" value="SEC-C"/>
    <property type="match status" value="1"/>
</dbReference>
<dbReference type="AlphaFoldDB" id="A0A975HIU3"/>
<feature type="region of interest" description="Disordered" evidence="1">
    <location>
        <begin position="1"/>
        <end position="26"/>
    </location>
</feature>
<gene>
    <name evidence="2" type="ORF">J1N51_03375</name>
</gene>
<dbReference type="RefSeq" id="WP_208832582.1">
    <property type="nucleotide sequence ID" value="NZ_CP072110.1"/>
</dbReference>
<dbReference type="KEGG" id="psym:J1N51_03375"/>
<dbReference type="Gene3D" id="3.10.450.50">
    <property type="match status" value="1"/>
</dbReference>
<organism evidence="2 3">
    <name type="scientific">Psychrosphaera ytuae</name>
    <dbReference type="NCBI Taxonomy" id="2820710"/>
    <lineage>
        <taxon>Bacteria</taxon>
        <taxon>Pseudomonadati</taxon>
        <taxon>Pseudomonadota</taxon>
        <taxon>Gammaproteobacteria</taxon>
        <taxon>Alteromonadales</taxon>
        <taxon>Pseudoalteromonadaceae</taxon>
        <taxon>Psychrosphaera</taxon>
    </lineage>
</organism>
<reference evidence="2" key="1">
    <citation type="submission" date="2021-03" db="EMBL/GenBank/DDBJ databases">
        <title>Description of Psychrosphaera ytuae sp. nov. isolated from deep sea sediment of South China Sea.</title>
        <authorList>
            <person name="Zhang J."/>
            <person name="Xu X.-D."/>
        </authorList>
    </citation>
    <scope>NUCLEOTIDE SEQUENCE</scope>
    <source>
        <strain evidence="2">MTZ26</strain>
    </source>
</reference>
<dbReference type="Proteomes" id="UP000682739">
    <property type="component" value="Chromosome"/>
</dbReference>
<evidence type="ECO:0000313" key="2">
    <source>
        <dbReference type="EMBL" id="QTH64528.1"/>
    </source>
</evidence>
<dbReference type="InterPro" id="IPR026368">
    <property type="entry name" value="SWIM_PBPRA1643"/>
</dbReference>
<dbReference type="SUPFAM" id="SSF103642">
    <property type="entry name" value="Sec-C motif"/>
    <property type="match status" value="1"/>
</dbReference>
<keyword evidence="3" id="KW-1185">Reference proteome</keyword>